<dbReference type="GO" id="GO:0016787">
    <property type="term" value="F:hydrolase activity"/>
    <property type="evidence" value="ECO:0007669"/>
    <property type="project" value="InterPro"/>
</dbReference>
<dbReference type="AlphaFoldDB" id="A0A5Q4BG44"/>
<keyword evidence="3" id="KW-1185">Reference proteome</keyword>
<sequence length="172" mass="20009">MSAVLAHFARDEHVAIKLHLMIVPATDMRYCRRRIERLDESNCPYESARLYCNLPWGPLGREQWFLKYWLGDDDDEQEKLLDDWRLTPVLAPDLSNLPPAHVVTAEFDLERDEGEHYGRLLRDAGNRVSMKRHAGVPHAFTHYNHPERGLARSFQFIEDTAQLLRATHYGDG</sequence>
<evidence type="ECO:0000313" key="2">
    <source>
        <dbReference type="EMBL" id="TQN65751.1"/>
    </source>
</evidence>
<accession>A0A5Q4BG44</accession>
<dbReference type="Proteomes" id="UP000326340">
    <property type="component" value="Unassembled WGS sequence"/>
</dbReference>
<feature type="domain" description="Alpha/beta hydrolase fold-3" evidence="1">
    <location>
        <begin position="1"/>
        <end position="141"/>
    </location>
</feature>
<dbReference type="Pfam" id="PF07859">
    <property type="entry name" value="Abhydrolase_3"/>
    <property type="match status" value="1"/>
</dbReference>
<evidence type="ECO:0000259" key="1">
    <source>
        <dbReference type="Pfam" id="PF07859"/>
    </source>
</evidence>
<dbReference type="OrthoDB" id="408631at2759"/>
<dbReference type="EMBL" id="PUHP01001471">
    <property type="protein sequence ID" value="TQN65751.1"/>
    <property type="molecule type" value="Genomic_DNA"/>
</dbReference>
<feature type="non-terminal residue" evidence="2">
    <location>
        <position position="172"/>
    </location>
</feature>
<proteinExistence type="predicted"/>
<gene>
    <name evidence="2" type="primary">Are-2</name>
    <name evidence="2" type="ORF">CSHISOI_09805</name>
</gene>
<dbReference type="InterPro" id="IPR029058">
    <property type="entry name" value="AB_hydrolase_fold"/>
</dbReference>
<protein>
    <submittedName>
        <fullName evidence="2">Arylesterase</fullName>
    </submittedName>
</protein>
<reference evidence="2 3" key="1">
    <citation type="journal article" date="2019" name="Sci. Rep.">
        <title>Colletotrichum shisoi sp. nov., an anthracnose pathogen of Perilla frutescens in Japan: molecular phylogenetic, morphological and genomic evidence.</title>
        <authorList>
            <person name="Gan P."/>
            <person name="Tsushima A."/>
            <person name="Hiroyama R."/>
            <person name="Narusaka M."/>
            <person name="Takano Y."/>
            <person name="Narusaka Y."/>
            <person name="Kawaradani M."/>
            <person name="Damm U."/>
            <person name="Shirasu K."/>
        </authorList>
    </citation>
    <scope>NUCLEOTIDE SEQUENCE [LARGE SCALE GENOMIC DNA]</scope>
    <source>
        <strain evidence="2 3">PG-2018a</strain>
    </source>
</reference>
<dbReference type="SUPFAM" id="SSF53474">
    <property type="entry name" value="alpha/beta-Hydrolases"/>
    <property type="match status" value="1"/>
</dbReference>
<organism evidence="2 3">
    <name type="scientific">Colletotrichum shisoi</name>
    <dbReference type="NCBI Taxonomy" id="2078593"/>
    <lineage>
        <taxon>Eukaryota</taxon>
        <taxon>Fungi</taxon>
        <taxon>Dikarya</taxon>
        <taxon>Ascomycota</taxon>
        <taxon>Pezizomycotina</taxon>
        <taxon>Sordariomycetes</taxon>
        <taxon>Hypocreomycetidae</taxon>
        <taxon>Glomerellales</taxon>
        <taxon>Glomerellaceae</taxon>
        <taxon>Colletotrichum</taxon>
        <taxon>Colletotrichum destructivum species complex</taxon>
    </lineage>
</organism>
<name>A0A5Q4BG44_9PEZI</name>
<evidence type="ECO:0000313" key="3">
    <source>
        <dbReference type="Proteomes" id="UP000326340"/>
    </source>
</evidence>
<comment type="caution">
    <text evidence="2">The sequence shown here is derived from an EMBL/GenBank/DDBJ whole genome shotgun (WGS) entry which is preliminary data.</text>
</comment>
<dbReference type="Gene3D" id="3.40.50.1820">
    <property type="entry name" value="alpha/beta hydrolase"/>
    <property type="match status" value="1"/>
</dbReference>
<dbReference type="InterPro" id="IPR013094">
    <property type="entry name" value="AB_hydrolase_3"/>
</dbReference>